<dbReference type="Pfam" id="PF13476">
    <property type="entry name" value="AAA_23"/>
    <property type="match status" value="1"/>
</dbReference>
<organism evidence="2 3">
    <name type="scientific">Geomonas limicola</name>
    <dbReference type="NCBI Taxonomy" id="2740186"/>
    <lineage>
        <taxon>Bacteria</taxon>
        <taxon>Pseudomonadati</taxon>
        <taxon>Thermodesulfobacteriota</taxon>
        <taxon>Desulfuromonadia</taxon>
        <taxon>Geobacterales</taxon>
        <taxon>Geobacteraceae</taxon>
        <taxon>Geomonas</taxon>
    </lineage>
</organism>
<dbReference type="Gene3D" id="3.40.50.300">
    <property type="entry name" value="P-loop containing nucleotide triphosphate hydrolases"/>
    <property type="match status" value="2"/>
</dbReference>
<dbReference type="SUPFAM" id="SSF52540">
    <property type="entry name" value="P-loop containing nucleoside triphosphate hydrolases"/>
    <property type="match status" value="1"/>
</dbReference>
<evidence type="ECO:0000313" key="2">
    <source>
        <dbReference type="EMBL" id="GFO70038.1"/>
    </source>
</evidence>
<dbReference type="InterPro" id="IPR038729">
    <property type="entry name" value="Rad50/SbcC_AAA"/>
</dbReference>
<proteinExistence type="predicted"/>
<dbReference type="Proteomes" id="UP000587586">
    <property type="component" value="Unassembled WGS sequence"/>
</dbReference>
<dbReference type="AlphaFoldDB" id="A0A6V8NBP0"/>
<dbReference type="GO" id="GO:0016887">
    <property type="term" value="F:ATP hydrolysis activity"/>
    <property type="evidence" value="ECO:0007669"/>
    <property type="project" value="InterPro"/>
</dbReference>
<protein>
    <recommendedName>
        <fullName evidence="1">Rad50/SbcC-type AAA domain-containing protein</fullName>
    </recommendedName>
</protein>
<sequence length="779" mass="89683">MPNFSIDSITVNNFKVFSQYSVGFSGNEMVVLSGPNGFGKTTIFDALELAFTGNIDRFKNIESSTGCEDVLVSREQGKPVTVEVVLSSSKQKIKIVRSLKKQYIESAGNKIDKKAGNFQNLWHLYVSNGGDGKLSSSTQFELEKLIGQNELSRYYNLFYYVRQEDTTHFLKRSEKERLSEISRLFDTVEEENALKTIDTARKRVSLIKKNLETSMTELKRELSINISLHEPAPYIRLFPNMDVSWDEAEVLIENQKAKDNIIFELQRIDAIVKHRHEFIRYRKFLHVAAQTDTLLSTLYICRWLNSLDEIVKNYQFKVSLIQLLADLEIDSLLEKKSIQSDSLSILLPDFDFESFQTRVSEVREAKKQINSTASICQQLLDIRAKLVNVFAPGSGVADNECPLCGYDWGAHSKVLEEISSKKESLSAFLTKEQSSYNKTRDDLDNYLLAPIRKKIKDYLSNERFNISKSMFDSIVSHRPHADVVKRLIGWLDDNRVNIDDLVCNSLSQETSPDMVALNLERFKSRIKENMPPLSEYFQTHSQEFAFESAFRSYFNSYDKLLAISSTDITDKIKYINYKYVSSLDQKKNVMADYEKRMSMINKLENKLKNIGEVYKSEIGLHRRDIIKDIEIPFYVYSGKILQSLREGCTGGVFVKDPSPGDELKNIRFVSDWKSDHDVINTTSSGQLSGIIIALTLAMNKVYSRGLSSIFIDDPVQTMDDINIVSLVDLLRHEFRDKQVFISTHEDDFERYVLYKYLVQNRSVKKINVMTRREYSNQAN</sequence>
<keyword evidence="3" id="KW-1185">Reference proteome</keyword>
<comment type="caution">
    <text evidence="2">The sequence shown here is derived from an EMBL/GenBank/DDBJ whole genome shotgun (WGS) entry which is preliminary data.</text>
</comment>
<gene>
    <name evidence="2" type="ORF">GMLC_36170</name>
</gene>
<feature type="domain" description="Rad50/SbcC-type AAA" evidence="1">
    <location>
        <begin position="8"/>
        <end position="222"/>
    </location>
</feature>
<evidence type="ECO:0000313" key="3">
    <source>
        <dbReference type="Proteomes" id="UP000587586"/>
    </source>
</evidence>
<dbReference type="PANTHER" id="PTHR32114:SF2">
    <property type="entry name" value="ABC TRANSPORTER ABCH.3"/>
    <property type="match status" value="1"/>
</dbReference>
<dbReference type="GO" id="GO:0006302">
    <property type="term" value="P:double-strand break repair"/>
    <property type="evidence" value="ECO:0007669"/>
    <property type="project" value="InterPro"/>
</dbReference>
<evidence type="ECO:0000259" key="1">
    <source>
        <dbReference type="Pfam" id="PF13476"/>
    </source>
</evidence>
<dbReference type="InterPro" id="IPR027417">
    <property type="entry name" value="P-loop_NTPase"/>
</dbReference>
<dbReference type="RefSeq" id="WP_183362629.1">
    <property type="nucleotide sequence ID" value="NZ_BLXZ01000008.1"/>
</dbReference>
<accession>A0A6V8NBP0</accession>
<name>A0A6V8NBP0_9BACT</name>
<reference evidence="3" key="1">
    <citation type="submission" date="2020-06" db="EMBL/GenBank/DDBJ databases">
        <title>Draft genomic sequecing of Geomonas sp. Red745.</title>
        <authorList>
            <person name="Itoh H."/>
            <person name="Xu Z.X."/>
            <person name="Ushijima N."/>
            <person name="Masuda Y."/>
            <person name="Shiratori Y."/>
            <person name="Senoo K."/>
        </authorList>
    </citation>
    <scope>NUCLEOTIDE SEQUENCE [LARGE SCALE GENOMIC DNA]</scope>
    <source>
        <strain evidence="3">Red745</strain>
    </source>
</reference>
<dbReference type="EMBL" id="BLXZ01000008">
    <property type="protein sequence ID" value="GFO70038.1"/>
    <property type="molecule type" value="Genomic_DNA"/>
</dbReference>
<dbReference type="PANTHER" id="PTHR32114">
    <property type="entry name" value="ABC TRANSPORTER ABCH.3"/>
    <property type="match status" value="1"/>
</dbReference>